<dbReference type="EMBL" id="NHPJ01000072">
    <property type="protein sequence ID" value="OYR56971.1"/>
    <property type="molecule type" value="Genomic_DNA"/>
</dbReference>
<dbReference type="InterPro" id="IPR025669">
    <property type="entry name" value="AAA_dom"/>
</dbReference>
<organism evidence="3 4">
    <name type="scientific">Halorubrum halodurans</name>
    <dbReference type="NCBI Taxonomy" id="1383851"/>
    <lineage>
        <taxon>Archaea</taxon>
        <taxon>Methanobacteriati</taxon>
        <taxon>Methanobacteriota</taxon>
        <taxon>Stenosarchaea group</taxon>
        <taxon>Halobacteria</taxon>
        <taxon>Halobacteriales</taxon>
        <taxon>Haloferacaceae</taxon>
        <taxon>Halorubrum</taxon>
    </lineage>
</organism>
<dbReference type="RefSeq" id="WP_094531453.1">
    <property type="nucleotide sequence ID" value="NZ_NHPJ01000072.1"/>
</dbReference>
<dbReference type="AlphaFoldDB" id="A0A256IK98"/>
<reference evidence="3 4" key="1">
    <citation type="journal article" date="2014" name="Front. Microbiol.">
        <title>Population and genomic analysis of the genus Halorubrum.</title>
        <authorList>
            <person name="Fullmer M.S."/>
            <person name="Soucy S.M."/>
            <person name="Swithers K.S."/>
            <person name="Makkay A.M."/>
            <person name="Wheeler R."/>
            <person name="Ventosa A."/>
            <person name="Gogarten J.P."/>
            <person name="Papke R.T."/>
        </authorList>
    </citation>
    <scope>NUCLEOTIDE SEQUENCE [LARGE SCALE GENOMIC DNA]</scope>
    <source>
        <strain evidence="3 4">Cb34</strain>
    </source>
</reference>
<protein>
    <recommendedName>
        <fullName evidence="2">AAA domain-containing protein</fullName>
    </recommendedName>
</protein>
<sequence length="316" mass="34814">MMVAVCNQKGGVGKTTVAINVAGALNAAGEDVLLVDLDPQGHATEGLGFDEAYEDYEPTLYTAFTEDESHITEIIRSHKEMDVVPSNLDMPKLENDLLNMRGPAFKLQGILSHVEDDYDHIILDCPPNLGKIVDNAVLASGNVLIPAQAERTSQRALDIMITDLIEQLEKVFEKEFENGVVNEVGYVANKVRTNNSESEKMMKWLNDTFPVPPVWMVLNRVAVQRALDNEVSIFEHDEDLDVEVVFEDIAREIISGDAYAPDTSIAFRNERGSIDQYLDACAGEADGRVETDGGVVSGRHSSHTQETLLNTGDSYE</sequence>
<feature type="region of interest" description="Disordered" evidence="1">
    <location>
        <begin position="291"/>
        <end position="316"/>
    </location>
</feature>
<evidence type="ECO:0000256" key="1">
    <source>
        <dbReference type="SAM" id="MobiDB-lite"/>
    </source>
</evidence>
<evidence type="ECO:0000259" key="2">
    <source>
        <dbReference type="Pfam" id="PF13614"/>
    </source>
</evidence>
<gene>
    <name evidence="3" type="ORF">DJ70_07085</name>
</gene>
<feature type="domain" description="AAA" evidence="2">
    <location>
        <begin position="2"/>
        <end position="174"/>
    </location>
</feature>
<keyword evidence="4" id="KW-1185">Reference proteome</keyword>
<dbReference type="InterPro" id="IPR027417">
    <property type="entry name" value="P-loop_NTPase"/>
</dbReference>
<proteinExistence type="predicted"/>
<dbReference type="CDD" id="cd02042">
    <property type="entry name" value="ParAB_family"/>
    <property type="match status" value="1"/>
</dbReference>
<feature type="compositionally biased region" description="Polar residues" evidence="1">
    <location>
        <begin position="304"/>
        <end position="316"/>
    </location>
</feature>
<name>A0A256IK98_9EURY</name>
<dbReference type="SUPFAM" id="SSF52540">
    <property type="entry name" value="P-loop containing nucleoside triphosphate hydrolases"/>
    <property type="match status" value="1"/>
</dbReference>
<accession>A0A256IK98</accession>
<dbReference type="Proteomes" id="UP000216308">
    <property type="component" value="Unassembled WGS sequence"/>
</dbReference>
<dbReference type="PANTHER" id="PTHR13696">
    <property type="entry name" value="P-LOOP CONTAINING NUCLEOSIDE TRIPHOSPHATE HYDROLASE"/>
    <property type="match status" value="1"/>
</dbReference>
<evidence type="ECO:0000313" key="4">
    <source>
        <dbReference type="Proteomes" id="UP000216308"/>
    </source>
</evidence>
<evidence type="ECO:0000313" key="3">
    <source>
        <dbReference type="EMBL" id="OYR56971.1"/>
    </source>
</evidence>
<dbReference type="Gene3D" id="3.40.50.300">
    <property type="entry name" value="P-loop containing nucleotide triphosphate hydrolases"/>
    <property type="match status" value="1"/>
</dbReference>
<dbReference type="PANTHER" id="PTHR13696:SF99">
    <property type="entry name" value="COBYRINIC ACID AC-DIAMIDE SYNTHASE"/>
    <property type="match status" value="1"/>
</dbReference>
<comment type="caution">
    <text evidence="3">The sequence shown here is derived from an EMBL/GenBank/DDBJ whole genome shotgun (WGS) entry which is preliminary data.</text>
</comment>
<dbReference type="InterPro" id="IPR050678">
    <property type="entry name" value="DNA_Partitioning_ATPase"/>
</dbReference>
<dbReference type="Pfam" id="PF13614">
    <property type="entry name" value="AAA_31"/>
    <property type="match status" value="1"/>
</dbReference>